<name>A0A6J2YAJ7_SITOR</name>
<dbReference type="SMART" id="SM00320">
    <property type="entry name" value="WD40"/>
    <property type="match status" value="4"/>
</dbReference>
<keyword evidence="6" id="KW-1185">Reference proteome</keyword>
<dbReference type="AlphaFoldDB" id="A0A6J2YAJ7"/>
<dbReference type="GO" id="GO:0016567">
    <property type="term" value="P:protein ubiquitination"/>
    <property type="evidence" value="ECO:0007669"/>
    <property type="project" value="TreeGrafter"/>
</dbReference>
<dbReference type="InterPro" id="IPR040323">
    <property type="entry name" value="EIPR1"/>
</dbReference>
<dbReference type="Gene3D" id="2.130.10.10">
    <property type="entry name" value="YVTN repeat-like/Quinoprotein amine dehydrogenase"/>
    <property type="match status" value="1"/>
</dbReference>
<evidence type="ECO:0000256" key="1">
    <source>
        <dbReference type="ARBA" id="ARBA00005672"/>
    </source>
</evidence>
<evidence type="ECO:0000259" key="5">
    <source>
        <dbReference type="Pfam" id="PF23609"/>
    </source>
</evidence>
<dbReference type="InterPro" id="IPR015943">
    <property type="entry name" value="WD40/YVTN_repeat-like_dom_sf"/>
</dbReference>
<dbReference type="PANTHER" id="PTHR14205">
    <property type="entry name" value="WD-REPEAT PROTEIN"/>
    <property type="match status" value="1"/>
</dbReference>
<dbReference type="KEGG" id="soy:115885447"/>
<dbReference type="PROSITE" id="PS50082">
    <property type="entry name" value="WD_REPEATS_2"/>
    <property type="match status" value="1"/>
</dbReference>
<evidence type="ECO:0000313" key="7">
    <source>
        <dbReference type="RefSeq" id="XP_030760224.1"/>
    </source>
</evidence>
<dbReference type="FunFam" id="2.130.10.10:FF:000732">
    <property type="entry name" value="EARP-interacting protein homolog"/>
    <property type="match status" value="1"/>
</dbReference>
<dbReference type="InterPro" id="IPR059104">
    <property type="entry name" value="Beta-prop_EIPR1-like"/>
</dbReference>
<dbReference type="InterPro" id="IPR019775">
    <property type="entry name" value="WD40_repeat_CS"/>
</dbReference>
<dbReference type="Pfam" id="PF00400">
    <property type="entry name" value="WD40"/>
    <property type="match status" value="1"/>
</dbReference>
<keyword evidence="3" id="KW-0677">Repeat</keyword>
<gene>
    <name evidence="7" type="primary">LOC115885447</name>
</gene>
<dbReference type="OrthoDB" id="196957at2759"/>
<feature type="domain" description="EIPR1-like beta-propeller" evidence="5">
    <location>
        <begin position="5"/>
        <end position="288"/>
    </location>
</feature>
<dbReference type="GeneID" id="115885447"/>
<dbReference type="RefSeq" id="XP_030760224.1">
    <property type="nucleotide sequence ID" value="XM_030904364.1"/>
</dbReference>
<dbReference type="FunCoup" id="A0A6J2YAJ7">
    <property type="interactions" value="313"/>
</dbReference>
<keyword evidence="2 4" id="KW-0853">WD repeat</keyword>
<dbReference type="InParanoid" id="A0A6J2YAJ7"/>
<evidence type="ECO:0000256" key="4">
    <source>
        <dbReference type="PROSITE-ProRule" id="PRU00221"/>
    </source>
</evidence>
<dbReference type="SUPFAM" id="SSF50978">
    <property type="entry name" value="WD40 repeat-like"/>
    <property type="match status" value="1"/>
</dbReference>
<organism evidence="6 7">
    <name type="scientific">Sitophilus oryzae</name>
    <name type="common">Rice weevil</name>
    <name type="synonym">Curculio oryzae</name>
    <dbReference type="NCBI Taxonomy" id="7048"/>
    <lineage>
        <taxon>Eukaryota</taxon>
        <taxon>Metazoa</taxon>
        <taxon>Ecdysozoa</taxon>
        <taxon>Arthropoda</taxon>
        <taxon>Hexapoda</taxon>
        <taxon>Insecta</taxon>
        <taxon>Pterygota</taxon>
        <taxon>Neoptera</taxon>
        <taxon>Endopterygota</taxon>
        <taxon>Coleoptera</taxon>
        <taxon>Polyphaga</taxon>
        <taxon>Cucujiformia</taxon>
        <taxon>Curculionidae</taxon>
        <taxon>Dryophthorinae</taxon>
        <taxon>Sitophilus</taxon>
    </lineage>
</organism>
<comment type="similarity">
    <text evidence="1">Belongs to the WD repeat EIPR1 family.</text>
</comment>
<dbReference type="Proteomes" id="UP000504635">
    <property type="component" value="Unplaced"/>
</dbReference>
<dbReference type="InterPro" id="IPR036322">
    <property type="entry name" value="WD40_repeat_dom_sf"/>
</dbReference>
<proteinExistence type="inferred from homology"/>
<protein>
    <submittedName>
        <fullName evidence="7">EARP-interacting protein homolog isoform X1</fullName>
    </submittedName>
</protein>
<reference evidence="7" key="1">
    <citation type="submission" date="2025-08" db="UniProtKB">
        <authorList>
            <consortium name="RefSeq"/>
        </authorList>
    </citation>
    <scope>IDENTIFICATION</scope>
    <source>
        <tissue evidence="7">Gonads</tissue>
    </source>
</reference>
<dbReference type="InterPro" id="IPR001680">
    <property type="entry name" value="WD40_rpt"/>
</dbReference>
<dbReference type="PANTHER" id="PTHR14205:SF15">
    <property type="entry name" value="EARP AND GARP COMPLEX-INTERACTING PROTEIN 1"/>
    <property type="match status" value="1"/>
</dbReference>
<evidence type="ECO:0000256" key="3">
    <source>
        <dbReference type="ARBA" id="ARBA00022737"/>
    </source>
</evidence>
<accession>A0A6J2YAJ7</accession>
<dbReference type="PROSITE" id="PS00678">
    <property type="entry name" value="WD_REPEATS_1"/>
    <property type="match status" value="1"/>
</dbReference>
<dbReference type="Pfam" id="PF23609">
    <property type="entry name" value="Beta-prop_EIPR1"/>
    <property type="match status" value="1"/>
</dbReference>
<evidence type="ECO:0000256" key="2">
    <source>
        <dbReference type="ARBA" id="ARBA00022574"/>
    </source>
</evidence>
<sequence>MSNENSVIYGLEFQARALAPQLAETEKICFIIGTQSLKQTNNQIHLVEFNEEISTVKKSVFHHSEGEIWKITTSPLEASKLATCYNVISGGNTCSFKTAILKLPETEDPDNIENLEIVTKFDTTEYGSDIKTTEFHPNDPTRAASVIDNNVVLWDISDSEGKCIKSIQLEGKHNPKFTTGKWNPHQNCNQFTTATETHLKTYDVRTGDLAWHIDNIHHQLLRDIDFNMNKQYHIATCGDDGFVKIWDFRQTNKPVYSRNEHSHWVWCVRFNHFHDQLILSASSDARVLLSSAASVSSENNSDICAADDPKELETKQLFLYYRLSDGPLQWCEHEDSVYCAEWSPSEPWVFASLSYDGRLLISRVKRSLKYQIML</sequence>
<evidence type="ECO:0000313" key="6">
    <source>
        <dbReference type="Proteomes" id="UP000504635"/>
    </source>
</evidence>
<feature type="repeat" description="WD" evidence="4">
    <location>
        <begin position="214"/>
        <end position="256"/>
    </location>
</feature>